<dbReference type="EMBL" id="SPQZ01000001">
    <property type="protein sequence ID" value="TFV99820.1"/>
    <property type="molecule type" value="Genomic_DNA"/>
</dbReference>
<feature type="domain" description="AB hydrolase-1" evidence="2">
    <location>
        <begin position="28"/>
        <end position="265"/>
    </location>
</feature>
<dbReference type="Gene3D" id="3.40.50.1820">
    <property type="entry name" value="alpha/beta hydrolase"/>
    <property type="match status" value="1"/>
</dbReference>
<gene>
    <name evidence="3" type="ORF">E4M00_01015</name>
</gene>
<dbReference type="AlphaFoldDB" id="A0A4Y9R656"/>
<evidence type="ECO:0000256" key="1">
    <source>
        <dbReference type="ARBA" id="ARBA00008645"/>
    </source>
</evidence>
<comment type="similarity">
    <text evidence="1">Belongs to the AB hydrolase superfamily.</text>
</comment>
<dbReference type="RefSeq" id="WP_135118716.1">
    <property type="nucleotide sequence ID" value="NZ_SPQZ01000001.1"/>
</dbReference>
<proteinExistence type="inferred from homology"/>
<dbReference type="Proteomes" id="UP000298127">
    <property type="component" value="Unassembled WGS sequence"/>
</dbReference>
<protein>
    <submittedName>
        <fullName evidence="3">Alpha/beta hydrolase</fullName>
    </submittedName>
</protein>
<comment type="caution">
    <text evidence="3">The sequence shown here is derived from an EMBL/GenBank/DDBJ whole genome shotgun (WGS) entry which is preliminary data.</text>
</comment>
<dbReference type="Pfam" id="PF12697">
    <property type="entry name" value="Abhydrolase_6"/>
    <property type="match status" value="1"/>
</dbReference>
<dbReference type="SUPFAM" id="SSF53474">
    <property type="entry name" value="alpha/beta-Hydrolases"/>
    <property type="match status" value="1"/>
</dbReference>
<evidence type="ECO:0000313" key="3">
    <source>
        <dbReference type="EMBL" id="TFV99820.1"/>
    </source>
</evidence>
<organism evidence="3 4">
    <name type="scientific">Orlajensenia leifsoniae</name>
    <dbReference type="NCBI Taxonomy" id="2561933"/>
    <lineage>
        <taxon>Bacteria</taxon>
        <taxon>Bacillati</taxon>
        <taxon>Actinomycetota</taxon>
        <taxon>Actinomycetes</taxon>
        <taxon>Micrococcales</taxon>
        <taxon>Microbacteriaceae</taxon>
        <taxon>Orlajensenia</taxon>
    </lineage>
</organism>
<accession>A0A4Y9R656</accession>
<keyword evidence="4" id="KW-1185">Reference proteome</keyword>
<evidence type="ECO:0000313" key="4">
    <source>
        <dbReference type="Proteomes" id="UP000298127"/>
    </source>
</evidence>
<keyword evidence="3" id="KW-0378">Hydrolase</keyword>
<dbReference type="InterPro" id="IPR000073">
    <property type="entry name" value="AB_hydrolase_1"/>
</dbReference>
<name>A0A4Y9R656_9MICO</name>
<dbReference type="PANTHER" id="PTHR43039">
    <property type="entry name" value="ESTERASE-RELATED"/>
    <property type="match status" value="1"/>
</dbReference>
<sequence length="272" mass="29253">MTIAPPLDTSALSRNNVKISGNPAGRPIIFAHGFGCSQEMWRLVAPAFESDYKVVLFDHVGAGGSDLTAYDRSKYDSLHGYADDVLEILEALDLSDAVYVGHSVSAMVGVLASTHDPSRFGSLVLVGPSPRYVDDVDYTGGFSQDDIDALLDALDANYLGWSSDLAPLIMGNSGQPELGEELTASFCTIDPAIARHFARVTFSSDNRDDLKDVVTPTLILQCNDDIIAPRVVGEFVHSQIPGSSFVMLAATGHCPNLSSPDEVVKEIQDYLR</sequence>
<dbReference type="GO" id="GO:0016787">
    <property type="term" value="F:hydrolase activity"/>
    <property type="evidence" value="ECO:0007669"/>
    <property type="project" value="UniProtKB-KW"/>
</dbReference>
<reference evidence="3 4" key="1">
    <citation type="journal article" date="2018" name="J. Microbiol.">
        <title>Leifsonia flava sp. nov., a novel actinobacterium isolated from the rhizosphere of Aquilegia viridiflora.</title>
        <authorList>
            <person name="Cai Y."/>
            <person name="Tao W.Z."/>
            <person name="Ma Y.J."/>
            <person name="Cheng J."/>
            <person name="Zhang M.Y."/>
            <person name="Zhang Y.X."/>
        </authorList>
    </citation>
    <scope>NUCLEOTIDE SEQUENCE [LARGE SCALE GENOMIC DNA]</scope>
    <source>
        <strain evidence="3 4">SYP-B2174</strain>
    </source>
</reference>
<evidence type="ECO:0000259" key="2">
    <source>
        <dbReference type="Pfam" id="PF12697"/>
    </source>
</evidence>
<dbReference type="InterPro" id="IPR029058">
    <property type="entry name" value="AB_hydrolase_fold"/>
</dbReference>